<evidence type="ECO:0000313" key="7">
    <source>
        <dbReference type="Proteomes" id="UP000199604"/>
    </source>
</evidence>
<dbReference type="RefSeq" id="WP_091474834.1">
    <property type="nucleotide sequence ID" value="NZ_FOJT01000003.1"/>
</dbReference>
<dbReference type="NCBIfam" id="TIGR04183">
    <property type="entry name" value="Por_Secre_tail"/>
    <property type="match status" value="1"/>
</dbReference>
<dbReference type="Pfam" id="PF18962">
    <property type="entry name" value="Por_Secre_tail"/>
    <property type="match status" value="1"/>
</dbReference>
<dbReference type="SUPFAM" id="SSF50985">
    <property type="entry name" value="RCC1/BLIP-II"/>
    <property type="match status" value="2"/>
</dbReference>
<reference evidence="7" key="1">
    <citation type="submission" date="2016-10" db="EMBL/GenBank/DDBJ databases">
        <authorList>
            <person name="Varghese N."/>
            <person name="Submissions S."/>
        </authorList>
    </citation>
    <scope>NUCLEOTIDE SEQUENCE [LARGE SCALE GENOMIC DNA]</scope>
    <source>
        <strain evidence="7">DSM 21789</strain>
    </source>
</reference>
<proteinExistence type="predicted"/>
<dbReference type="InterPro" id="IPR051210">
    <property type="entry name" value="Ub_ligase/GEF_domain"/>
</dbReference>
<sequence>MRKKLLVLFISLFYINLSAQCWQSVSAGGAHTLGIKTGGTLWTWGRNNFGQLGTAGTPSSWSTIPIQVGALSNWQTISAGNSHSIAIKTDGTLWTWGRNQESQLGDGSTTNSDIPIQIGTATNWRFISAGDEYVTAIKTDGTLWAWGFNAYGQLGDNTIINKTTPTQIGTDTNWLTVSAGTDHTLALKTNGTLWAWGRNNTGQLGDNTTVNKTIPTQIGTDTNWQNAMASVLHSVATKSDGSLWTWGDNSNGQLGDGTIVGKIFPINIATITNCSSIAKGFQHTIAKKSDGTLWAWGGNISGQLGDASTTQRNSPVGVSGLATDWLMVNSKASHTVALKNDGTLYTWGAGLYGRLGDGTTAAKNTPTLITCPTLSVDENVFAEKLAVYPNPASSVLNIKGNNNMVFNKIIITDLYGKIVFEKKENINQINIENLASGLYIIQAFSEEGRYQNKFVKN</sequence>
<dbReference type="STRING" id="498292.SAMN05660845_1111"/>
<dbReference type="PANTHER" id="PTHR22870:SF408">
    <property type="entry name" value="OS09G0560450 PROTEIN"/>
    <property type="match status" value="1"/>
</dbReference>
<protein>
    <submittedName>
        <fullName evidence="6">Por secretion system C-terminal sorting domain-containing protein</fullName>
    </submittedName>
</protein>
<dbReference type="Pfam" id="PF25390">
    <property type="entry name" value="WD40_RLD"/>
    <property type="match status" value="1"/>
</dbReference>
<dbReference type="InterPro" id="IPR009091">
    <property type="entry name" value="RCC1/BLIP-II"/>
</dbReference>
<dbReference type="InterPro" id="IPR000408">
    <property type="entry name" value="Reg_chr_condens"/>
</dbReference>
<evidence type="ECO:0000256" key="3">
    <source>
        <dbReference type="SAM" id="SignalP"/>
    </source>
</evidence>
<feature type="domain" description="RCC1-like" evidence="5">
    <location>
        <begin position="124"/>
        <end position="373"/>
    </location>
</feature>
<keyword evidence="7" id="KW-1185">Reference proteome</keyword>
<dbReference type="AlphaFoldDB" id="A0A1I0X9L8"/>
<dbReference type="EMBL" id="FOJT01000003">
    <property type="protein sequence ID" value="SFA97641.1"/>
    <property type="molecule type" value="Genomic_DNA"/>
</dbReference>
<dbReference type="PANTHER" id="PTHR22870">
    <property type="entry name" value="REGULATOR OF CHROMOSOME CONDENSATION"/>
    <property type="match status" value="1"/>
</dbReference>
<name>A0A1I0X9L8_9FLAO</name>
<dbReference type="Pfam" id="PF00415">
    <property type="entry name" value="RCC1"/>
    <property type="match status" value="1"/>
</dbReference>
<dbReference type="OrthoDB" id="1081439at2"/>
<feature type="domain" description="Secretion system C-terminal sorting" evidence="4">
    <location>
        <begin position="387"/>
        <end position="455"/>
    </location>
</feature>
<dbReference type="InterPro" id="IPR026444">
    <property type="entry name" value="Secre_tail"/>
</dbReference>
<keyword evidence="2" id="KW-0677">Repeat</keyword>
<gene>
    <name evidence="6" type="ORF">SAMN05660845_1111</name>
</gene>
<keyword evidence="1 3" id="KW-0732">Signal</keyword>
<dbReference type="PROSITE" id="PS00626">
    <property type="entry name" value="RCC1_2"/>
    <property type="match status" value="2"/>
</dbReference>
<feature type="signal peptide" evidence="3">
    <location>
        <begin position="1"/>
        <end position="19"/>
    </location>
</feature>
<dbReference type="Proteomes" id="UP000199604">
    <property type="component" value="Unassembled WGS sequence"/>
</dbReference>
<dbReference type="InterPro" id="IPR058923">
    <property type="entry name" value="RCC1-like_dom"/>
</dbReference>
<evidence type="ECO:0000256" key="2">
    <source>
        <dbReference type="ARBA" id="ARBA00022737"/>
    </source>
</evidence>
<feature type="chain" id="PRO_5011732747" evidence="3">
    <location>
        <begin position="20"/>
        <end position="457"/>
    </location>
</feature>
<accession>A0A1I0X9L8</accession>
<evidence type="ECO:0000259" key="4">
    <source>
        <dbReference type="Pfam" id="PF18962"/>
    </source>
</evidence>
<dbReference type="Gene3D" id="2.130.10.30">
    <property type="entry name" value="Regulator of chromosome condensation 1/beta-lactamase-inhibitor protein II"/>
    <property type="match status" value="3"/>
</dbReference>
<evidence type="ECO:0000313" key="6">
    <source>
        <dbReference type="EMBL" id="SFA97641.1"/>
    </source>
</evidence>
<evidence type="ECO:0000259" key="5">
    <source>
        <dbReference type="Pfam" id="PF25390"/>
    </source>
</evidence>
<evidence type="ECO:0000256" key="1">
    <source>
        <dbReference type="ARBA" id="ARBA00022729"/>
    </source>
</evidence>
<organism evidence="6 7">
    <name type="scientific">Flavobacterium swingsii</name>
    <dbReference type="NCBI Taxonomy" id="498292"/>
    <lineage>
        <taxon>Bacteria</taxon>
        <taxon>Pseudomonadati</taxon>
        <taxon>Bacteroidota</taxon>
        <taxon>Flavobacteriia</taxon>
        <taxon>Flavobacteriales</taxon>
        <taxon>Flavobacteriaceae</taxon>
        <taxon>Flavobacterium</taxon>
    </lineage>
</organism>
<dbReference type="PROSITE" id="PS50012">
    <property type="entry name" value="RCC1_3"/>
    <property type="match status" value="7"/>
</dbReference>
<dbReference type="PRINTS" id="PR00633">
    <property type="entry name" value="RCCNDNSATION"/>
</dbReference>